<dbReference type="Proteomes" id="UP000004295">
    <property type="component" value="Unassembled WGS sequence"/>
</dbReference>
<proteinExistence type="predicted"/>
<keyword evidence="4 6" id="KW-1133">Transmembrane helix</keyword>
<protein>
    <submittedName>
        <fullName evidence="7">PorS protein</fullName>
    </submittedName>
</protein>
<dbReference type="InterPro" id="IPR050833">
    <property type="entry name" value="Poly_Biosynth_Transport"/>
</dbReference>
<dbReference type="AlphaFoldDB" id="C3JCR5"/>
<feature type="transmembrane region" description="Helical" evidence="6">
    <location>
        <begin position="91"/>
        <end position="112"/>
    </location>
</feature>
<organism evidence="7 8">
    <name type="scientific">Porphyromonas endodontalis (strain ATCC 35406 / DSM 24491 / JCM 8526 / CCUG 16442 / BCRC 14492 / NCTC 13058 / HG 370)</name>
    <name type="common">Bacteroides endodontalis</name>
    <dbReference type="NCBI Taxonomy" id="553175"/>
    <lineage>
        <taxon>Bacteria</taxon>
        <taxon>Pseudomonadati</taxon>
        <taxon>Bacteroidota</taxon>
        <taxon>Bacteroidia</taxon>
        <taxon>Bacteroidales</taxon>
        <taxon>Porphyromonadaceae</taxon>
        <taxon>Porphyromonas</taxon>
    </lineage>
</organism>
<feature type="transmembrane region" description="Helical" evidence="6">
    <location>
        <begin position="50"/>
        <end position="70"/>
    </location>
</feature>
<dbReference type="STRING" id="553175.POREN0001_1933"/>
<feature type="transmembrane region" description="Helical" evidence="6">
    <location>
        <begin position="124"/>
        <end position="145"/>
    </location>
</feature>
<keyword evidence="2" id="KW-1003">Cell membrane</keyword>
<gene>
    <name evidence="7" type="primary">porS</name>
    <name evidence="7" type="ORF">POREN0001_1933</name>
</gene>
<accession>C3JCR5</accession>
<feature type="transmembrane region" description="Helical" evidence="6">
    <location>
        <begin position="21"/>
        <end position="44"/>
    </location>
</feature>
<dbReference type="PANTHER" id="PTHR30250">
    <property type="entry name" value="PST FAMILY PREDICTED COLANIC ACID TRANSPORTER"/>
    <property type="match status" value="1"/>
</dbReference>
<dbReference type="Pfam" id="PF13440">
    <property type="entry name" value="Polysacc_synt_3"/>
    <property type="match status" value="1"/>
</dbReference>
<evidence type="ECO:0000256" key="6">
    <source>
        <dbReference type="SAM" id="Phobius"/>
    </source>
</evidence>
<keyword evidence="5 6" id="KW-0472">Membrane</keyword>
<evidence type="ECO:0000313" key="7">
    <source>
        <dbReference type="EMBL" id="EEN82033.1"/>
    </source>
</evidence>
<dbReference type="GO" id="GO:0005886">
    <property type="term" value="C:plasma membrane"/>
    <property type="evidence" value="ECO:0007669"/>
    <property type="project" value="UniProtKB-SubCell"/>
</dbReference>
<feature type="transmembrane region" description="Helical" evidence="6">
    <location>
        <begin position="166"/>
        <end position="197"/>
    </location>
</feature>
<feature type="transmembrane region" description="Helical" evidence="6">
    <location>
        <begin position="396"/>
        <end position="417"/>
    </location>
</feature>
<name>C3JCR5_POREA</name>
<comment type="subcellular location">
    <subcellularLocation>
        <location evidence="1">Cell membrane</location>
        <topology evidence="1">Multi-pass membrane protein</topology>
    </subcellularLocation>
</comment>
<feature type="transmembrane region" description="Helical" evidence="6">
    <location>
        <begin position="227"/>
        <end position="246"/>
    </location>
</feature>
<sequence>MSTFESDMAATHSNNSILRESIRLVGSGAAGQVVALLLLAVIGRQYDQETMGVLGSFLSWGGLLAIASGARYEQGIVVASAEDEAHTLYHLALRISLIFTLILLPIALVIGYTNPSLTPLGSSIYALPFFVLLSTWYNASALWELRHKRYKILAKMQFIKGVGNNLLKAVFGFVAATIGSLITAQMLSLVATFPLFFKSLKKGSKAPKTTSLGSVAKKYRGFPRYGIVQALIDNLLGSLLVLMLPLRYGLAEVGYLTMAIMLARRPLQLVAENLSNVYFQRLSECVSQRLPIRQLAYKLLRNTLIISIPTVLLLAQVAPYLVSLVVGDKWLPSAHIVVWMLPMCIPNFLNSILNTLPDIFTHQRQNMWAQVIMLILDVAVIALGFTLFDFDRFVPFFYLFIALEQVGYLLFLLRFVWHYEQTLGNTTAGN</sequence>
<evidence type="ECO:0000256" key="2">
    <source>
        <dbReference type="ARBA" id="ARBA00022475"/>
    </source>
</evidence>
<reference evidence="7 8" key="1">
    <citation type="submission" date="2009-04" db="EMBL/GenBank/DDBJ databases">
        <authorList>
            <person name="Sebastian Y."/>
            <person name="Madupu R."/>
            <person name="Durkin A.S."/>
            <person name="Torralba M."/>
            <person name="Methe B."/>
            <person name="Sutton G.G."/>
            <person name="Strausberg R.L."/>
            <person name="Nelson K.E."/>
        </authorList>
    </citation>
    <scope>NUCLEOTIDE SEQUENCE [LARGE SCALE GENOMIC DNA]</scope>
    <source>
        <strain evidence="8">ATCC 35406 / BCRC 14492 / JCM 8526 / NCTC 13058 / HG 370</strain>
    </source>
</reference>
<evidence type="ECO:0000313" key="8">
    <source>
        <dbReference type="Proteomes" id="UP000004295"/>
    </source>
</evidence>
<keyword evidence="8" id="KW-1185">Reference proteome</keyword>
<dbReference type="eggNOG" id="COG2244">
    <property type="taxonomic scope" value="Bacteria"/>
</dbReference>
<dbReference type="PANTHER" id="PTHR30250:SF28">
    <property type="entry name" value="POLYSACCHARIDE BIOSYNTHESIS PROTEIN"/>
    <property type="match status" value="1"/>
</dbReference>
<feature type="transmembrane region" description="Helical" evidence="6">
    <location>
        <begin position="299"/>
        <end position="322"/>
    </location>
</feature>
<keyword evidence="3 6" id="KW-0812">Transmembrane</keyword>
<evidence type="ECO:0000256" key="4">
    <source>
        <dbReference type="ARBA" id="ARBA00022989"/>
    </source>
</evidence>
<evidence type="ECO:0000256" key="1">
    <source>
        <dbReference type="ARBA" id="ARBA00004651"/>
    </source>
</evidence>
<feature type="transmembrane region" description="Helical" evidence="6">
    <location>
        <begin position="334"/>
        <end position="356"/>
    </location>
</feature>
<feature type="transmembrane region" description="Helical" evidence="6">
    <location>
        <begin position="368"/>
        <end position="390"/>
    </location>
</feature>
<dbReference type="EMBL" id="ACNN01000035">
    <property type="protein sequence ID" value="EEN82033.1"/>
    <property type="molecule type" value="Genomic_DNA"/>
</dbReference>
<evidence type="ECO:0000256" key="3">
    <source>
        <dbReference type="ARBA" id="ARBA00022692"/>
    </source>
</evidence>
<evidence type="ECO:0000256" key="5">
    <source>
        <dbReference type="ARBA" id="ARBA00023136"/>
    </source>
</evidence>
<comment type="caution">
    <text evidence="7">The sequence shown here is derived from an EMBL/GenBank/DDBJ whole genome shotgun (WGS) entry which is preliminary data.</text>
</comment>